<evidence type="ECO:0000259" key="5">
    <source>
        <dbReference type="PROSITE" id="PS50850"/>
    </source>
</evidence>
<accession>A0A1B4XDB1</accession>
<feature type="transmembrane region" description="Helical" evidence="4">
    <location>
        <begin position="284"/>
        <end position="302"/>
    </location>
</feature>
<dbReference type="AlphaFoldDB" id="A0A1B4XDB1"/>
<dbReference type="Proteomes" id="UP000243180">
    <property type="component" value="Chromosome"/>
</dbReference>
<evidence type="ECO:0000313" key="6">
    <source>
        <dbReference type="EMBL" id="BAV32776.1"/>
    </source>
</evidence>
<dbReference type="PANTHER" id="PTHR23518:SF2">
    <property type="entry name" value="MAJOR FACILITATOR SUPERFAMILY TRANSPORTER"/>
    <property type="match status" value="1"/>
</dbReference>
<feature type="transmembrane region" description="Helical" evidence="4">
    <location>
        <begin position="87"/>
        <end position="110"/>
    </location>
</feature>
<evidence type="ECO:0000256" key="1">
    <source>
        <dbReference type="ARBA" id="ARBA00022692"/>
    </source>
</evidence>
<dbReference type="InterPro" id="IPR020846">
    <property type="entry name" value="MFS_dom"/>
</dbReference>
<keyword evidence="1 4" id="KW-0812">Transmembrane</keyword>
<dbReference type="InParanoid" id="A0A1B4XDB1"/>
<dbReference type="GO" id="GO:0022857">
    <property type="term" value="F:transmembrane transporter activity"/>
    <property type="evidence" value="ECO:0007669"/>
    <property type="project" value="InterPro"/>
</dbReference>
<feature type="transmembrane region" description="Helical" evidence="4">
    <location>
        <begin position="37"/>
        <end position="56"/>
    </location>
</feature>
<dbReference type="Gene3D" id="1.20.1250.20">
    <property type="entry name" value="MFS general substrate transporter like domains"/>
    <property type="match status" value="2"/>
</dbReference>
<proteinExistence type="predicted"/>
<dbReference type="PROSITE" id="PS50850">
    <property type="entry name" value="MFS"/>
    <property type="match status" value="1"/>
</dbReference>
<feature type="transmembrane region" description="Helical" evidence="4">
    <location>
        <begin position="342"/>
        <end position="366"/>
    </location>
</feature>
<dbReference type="InterPro" id="IPR011701">
    <property type="entry name" value="MFS"/>
</dbReference>
<feature type="transmembrane region" description="Helical" evidence="4">
    <location>
        <begin position="149"/>
        <end position="169"/>
    </location>
</feature>
<dbReference type="SUPFAM" id="SSF103473">
    <property type="entry name" value="MFS general substrate transporter"/>
    <property type="match status" value="1"/>
</dbReference>
<sequence>MIPATPGSGRSKLPRTVVIVGLVSLLNDFASEMVVPLIPLLLATALAAGPVALGLIEGVADTVSNLLKLWAGRHSDLYGRRRKPYVVFGYLLSNLARPFIGISGSWLTVLSIRVTDRIGKGVRTAPRDALISDAIDDGIAGRAYGFTRALDHAGAVLGALAAAAIVYWGNARLDVVIALSAIPGLLAVGLFAFGIRETPRPVVLPAERAPLRWTRLSPVSRRYLLVLAFFTLGKIPETFLLLRGHELGMPVVELLLLWAAMHVVKAAIAEQAGSHTDRVGRRPLILTGWMVYAVTLFALAFVTQPLMLWAWSLALGFYFGLTEGAERALVRDLAAPVERGTAFGWFHMLVGTAAIPAGLLLGGLWSLYGVKIAFLVSSGLACLATIGFWQWLGIKPVK</sequence>
<dbReference type="CDD" id="cd17370">
    <property type="entry name" value="MFS_MJ1317_like"/>
    <property type="match status" value="1"/>
</dbReference>
<dbReference type="PANTHER" id="PTHR23518">
    <property type="entry name" value="C-METHYLTRANSFERASE"/>
    <property type="match status" value="1"/>
</dbReference>
<evidence type="ECO:0000313" key="7">
    <source>
        <dbReference type="Proteomes" id="UP000243180"/>
    </source>
</evidence>
<dbReference type="InterPro" id="IPR036259">
    <property type="entry name" value="MFS_trans_sf"/>
</dbReference>
<reference evidence="6 7" key="1">
    <citation type="submission" date="2015-05" db="EMBL/GenBank/DDBJ databases">
        <title>Complete genome sequence of a sulfur-oxidizing gammaproteobacterium strain HA5.</title>
        <authorList>
            <person name="Miura A."/>
            <person name="Kojima H."/>
            <person name="Fukui M."/>
        </authorList>
    </citation>
    <scope>NUCLEOTIDE SEQUENCE [LARGE SCALE GENOMIC DNA]</scope>
    <source>
        <strain evidence="6 7">HA5</strain>
    </source>
</reference>
<evidence type="ECO:0000256" key="3">
    <source>
        <dbReference type="ARBA" id="ARBA00023136"/>
    </source>
</evidence>
<name>A0A1B4XDB1_9GAMM</name>
<keyword evidence="2 4" id="KW-1133">Transmembrane helix</keyword>
<dbReference type="EMBL" id="AP014879">
    <property type="protein sequence ID" value="BAV32776.1"/>
    <property type="molecule type" value="Genomic_DNA"/>
</dbReference>
<feature type="transmembrane region" description="Helical" evidence="4">
    <location>
        <begin position="175"/>
        <end position="195"/>
    </location>
</feature>
<feature type="transmembrane region" description="Helical" evidence="4">
    <location>
        <begin position="372"/>
        <end position="392"/>
    </location>
</feature>
<evidence type="ECO:0000256" key="4">
    <source>
        <dbReference type="SAM" id="Phobius"/>
    </source>
</evidence>
<gene>
    <name evidence="6" type="ORF">SCL_0454</name>
</gene>
<evidence type="ECO:0000256" key="2">
    <source>
        <dbReference type="ARBA" id="ARBA00022989"/>
    </source>
</evidence>
<dbReference type="Pfam" id="PF07690">
    <property type="entry name" value="MFS_1"/>
    <property type="match status" value="1"/>
</dbReference>
<dbReference type="KEGG" id="slim:SCL_0454"/>
<keyword evidence="3 4" id="KW-0472">Membrane</keyword>
<feature type="transmembrane region" description="Helical" evidence="4">
    <location>
        <begin position="247"/>
        <end position="264"/>
    </location>
</feature>
<organism evidence="6 7">
    <name type="scientific">Sulfuricaulis limicola</name>
    <dbReference type="NCBI Taxonomy" id="1620215"/>
    <lineage>
        <taxon>Bacteria</taxon>
        <taxon>Pseudomonadati</taxon>
        <taxon>Pseudomonadota</taxon>
        <taxon>Gammaproteobacteria</taxon>
        <taxon>Acidiferrobacterales</taxon>
        <taxon>Acidiferrobacteraceae</taxon>
        <taxon>Sulfuricaulis</taxon>
    </lineage>
</organism>
<protein>
    <submittedName>
        <fullName evidence="6">MFS transporter</fullName>
    </submittedName>
</protein>
<feature type="domain" description="Major facilitator superfamily (MFS) profile" evidence="5">
    <location>
        <begin position="16"/>
        <end position="396"/>
    </location>
</feature>
<keyword evidence="7" id="KW-1185">Reference proteome</keyword>